<comment type="caution">
    <text evidence="1">The sequence shown here is derived from an EMBL/GenBank/DDBJ whole genome shotgun (WGS) entry which is preliminary data.</text>
</comment>
<evidence type="ECO:0000313" key="1">
    <source>
        <dbReference type="EMBL" id="OXE33647.1"/>
    </source>
</evidence>
<accession>A0A227JHD3</accession>
<evidence type="ECO:0000313" key="2">
    <source>
        <dbReference type="Proteomes" id="UP000214596"/>
    </source>
</evidence>
<dbReference type="EMBL" id="NIXT01000243">
    <property type="protein sequence ID" value="OXE33647.1"/>
    <property type="molecule type" value="Genomic_DNA"/>
</dbReference>
<dbReference type="AlphaFoldDB" id="A0A227JHD3"/>
<name>A0A227JHD3_VIBPH</name>
<sequence length="39" mass="4710">MRFNSNKKLLASEVDLFDKCLFLNQKFKVAIEYFNKTEH</sequence>
<reference evidence="1 2" key="1">
    <citation type="journal article" date="2017" name="Appl. Environ. Microbiol.">
        <title>Parallel evolution of two clades of a major Atlantic endemic Vibrio parahaemolyticus pathogen lineage by independent acquisition of related pathogenicity islands.</title>
        <authorList>
            <person name="Xu F."/>
            <person name="Gonzalez-Escalona N."/>
            <person name="Drees K.P."/>
            <person name="Sebra R.P."/>
            <person name="Cooper V.S."/>
            <person name="Jones S.H."/>
            <person name="Whistler C.A."/>
        </authorList>
    </citation>
    <scope>NUCLEOTIDE SEQUENCE [LARGE SCALE GENOMIC DNA]</scope>
    <source>
        <strain evidence="1 2">MAVP-3</strain>
    </source>
</reference>
<protein>
    <submittedName>
        <fullName evidence="1">Uncharacterized protein</fullName>
    </submittedName>
</protein>
<dbReference type="Proteomes" id="UP000214596">
    <property type="component" value="Unassembled WGS sequence"/>
</dbReference>
<proteinExistence type="predicted"/>
<organism evidence="1 2">
    <name type="scientific">Vibrio parahaemolyticus</name>
    <dbReference type="NCBI Taxonomy" id="670"/>
    <lineage>
        <taxon>Bacteria</taxon>
        <taxon>Pseudomonadati</taxon>
        <taxon>Pseudomonadota</taxon>
        <taxon>Gammaproteobacteria</taxon>
        <taxon>Vibrionales</taxon>
        <taxon>Vibrionaceae</taxon>
        <taxon>Vibrio</taxon>
    </lineage>
</organism>
<gene>
    <name evidence="1" type="ORF">CA163_06435</name>
</gene>